<dbReference type="NCBIfam" id="TIGR03355">
    <property type="entry name" value="VI_chp_2"/>
    <property type="match status" value="1"/>
</dbReference>
<dbReference type="Pfam" id="PF18945">
    <property type="entry name" value="VipB_2"/>
    <property type="match status" value="1"/>
</dbReference>
<dbReference type="PANTHER" id="PTHR35565">
    <property type="entry name" value="CYTOPLASMIC PROTEIN-RELATED"/>
    <property type="match status" value="1"/>
</dbReference>
<dbReference type="AlphaFoldDB" id="A0A1H8UKL5"/>
<sequence>MSTQEQTAAAAAETTTEPMGSYSRLCELAEIQPVNGDLDIGTFQDSTVMADIPFEDRLTAALQVFLELTSESGESVERIDKTLLDEYIARIDAAVSEQLDAVFHHPEFQKVESDWRSLRFLVERSDPKANIKLELLDVSKEDLAEELEDVTDITQSGLYQHVYVQEYDTPGGEPMSAMVSNYEFDCSAPDITLLTEISRIAAAAHCPFIGAAGRQFFGKESVDDVFKIPDISSYLDKAEYTRWRGFRDTEDSRYVGLTMPRFLLRLPYGESNPVRSFDYEENVTGEHHEKYLWGNASFAFASNMARSFKEYGWTVNIRGPEAGGRLEQMPIHVYDVGRGSQVKTPTEVLISENKELEFANEGFIPLSYYKNSDYACFFSANSTQRPQQYSTAVATANARINARLPYIFLVSRLAHYLKVLQRENIGSAKSRQDLENELNEWVQGLVTKMQNPDPDLVASRPLREGVVQVEEIPENPGYYRVSMSVMPHFQIEGIDLKLSLVSQLPT</sequence>
<reference evidence="3 4" key="1">
    <citation type="submission" date="2016-10" db="EMBL/GenBank/DDBJ databases">
        <authorList>
            <person name="de Groot N.N."/>
        </authorList>
    </citation>
    <scope>NUCLEOTIDE SEQUENCE [LARGE SCALE GENOMIC DNA]</scope>
    <source>
        <strain evidence="3 4">CGMCC 1.6291</strain>
    </source>
</reference>
<dbReference type="InterPro" id="IPR044031">
    <property type="entry name" value="TssC1_N"/>
</dbReference>
<accession>A0A1H8UKL5</accession>
<evidence type="ECO:0000259" key="1">
    <source>
        <dbReference type="Pfam" id="PF05943"/>
    </source>
</evidence>
<dbReference type="PANTHER" id="PTHR35565:SF1">
    <property type="entry name" value="TYPE VI SECRETION SYSTEM CONTRACTILE SHEATH LARGE SUBUNIT"/>
    <property type="match status" value="1"/>
</dbReference>
<evidence type="ECO:0000259" key="2">
    <source>
        <dbReference type="Pfam" id="PF18945"/>
    </source>
</evidence>
<evidence type="ECO:0000313" key="4">
    <source>
        <dbReference type="Proteomes" id="UP000199657"/>
    </source>
</evidence>
<dbReference type="RefSeq" id="WP_091644996.1">
    <property type="nucleotide sequence ID" value="NZ_FOEG01000007.1"/>
</dbReference>
<dbReference type="InterPro" id="IPR044032">
    <property type="entry name" value="TssC1_C"/>
</dbReference>
<feature type="domain" description="TssC1 N-terminal" evidence="1">
    <location>
        <begin position="85"/>
        <end position="384"/>
    </location>
</feature>
<dbReference type="InterPro" id="IPR010269">
    <property type="entry name" value="T6SS_TssC-like"/>
</dbReference>
<dbReference type="OrthoDB" id="9764000at2"/>
<name>A0A1H8UKL5_9GAMM</name>
<feature type="domain" description="TssC1 C-terminal" evidence="2">
    <location>
        <begin position="394"/>
        <end position="504"/>
    </location>
</feature>
<proteinExistence type="predicted"/>
<keyword evidence="4" id="KW-1185">Reference proteome</keyword>
<dbReference type="STRING" id="406100.SAMN04488052_10714"/>
<gene>
    <name evidence="3" type="ORF">SAMN04488052_10714</name>
</gene>
<evidence type="ECO:0000313" key="3">
    <source>
        <dbReference type="EMBL" id="SEP03148.1"/>
    </source>
</evidence>
<dbReference type="EMBL" id="FOEG01000007">
    <property type="protein sequence ID" value="SEP03148.1"/>
    <property type="molecule type" value="Genomic_DNA"/>
</dbReference>
<dbReference type="Proteomes" id="UP000199657">
    <property type="component" value="Unassembled WGS sequence"/>
</dbReference>
<protein>
    <submittedName>
        <fullName evidence="3">Type VI secretion system protein ImpC</fullName>
    </submittedName>
</protein>
<organism evidence="3 4">
    <name type="scientific">Aquisalimonas asiatica</name>
    <dbReference type="NCBI Taxonomy" id="406100"/>
    <lineage>
        <taxon>Bacteria</taxon>
        <taxon>Pseudomonadati</taxon>
        <taxon>Pseudomonadota</taxon>
        <taxon>Gammaproteobacteria</taxon>
        <taxon>Chromatiales</taxon>
        <taxon>Ectothiorhodospiraceae</taxon>
        <taxon>Aquisalimonas</taxon>
    </lineage>
</organism>
<dbReference type="Pfam" id="PF05943">
    <property type="entry name" value="VipB"/>
    <property type="match status" value="1"/>
</dbReference>